<feature type="domain" description="Rap-GAP" evidence="2">
    <location>
        <begin position="92"/>
        <end position="311"/>
    </location>
</feature>
<evidence type="ECO:0000313" key="3">
    <source>
        <dbReference type="EMBL" id="KAI1707698.1"/>
    </source>
</evidence>
<keyword evidence="1" id="KW-0343">GTPase activation</keyword>
<sequence>MQKQMASENMFSTTEGWWMKAECQDNDPTEIDEAQPILHMREYRTRFCNKIHYNFYGINTKSNPADKVVVSVINESTDIKLLYPIPASKENILNFDETNLSNKRQFSFTIFHQRESQKESDSFYRNTLEPDDKLFSEFLEMLGEWTQLKGFNGYAGRLDTKNDTTGTHSVQCQFQKNEIMFHIASIIRTEGKEVTKKDIVAIVFQQEPTAFSPDMIKDHPEIHVIVVVTTVNPYPLTYHVRIFAKNNVPASNFETLPKNSVFCSDARFRDYFLSLLINSECAAYRADSYSISQKRAEKMELLYRTVEVPELTVDEKTQTFKLDLPNYVVCIYTKVDVTVTDAGNVLLIKYKRGSDCRSLAVGVPGIIQMNMTDDSSGHLIVWGTLKMNPSGGDMSLLKSN</sequence>
<proteinExistence type="predicted"/>
<dbReference type="GO" id="GO:0051056">
    <property type="term" value="P:regulation of small GTPase mediated signal transduction"/>
    <property type="evidence" value="ECO:0007669"/>
    <property type="project" value="InterPro"/>
</dbReference>
<dbReference type="Pfam" id="PF02145">
    <property type="entry name" value="Rap_GAP"/>
    <property type="match status" value="1"/>
</dbReference>
<dbReference type="EMBL" id="JAKKPZ010000039">
    <property type="protein sequence ID" value="KAI1707698.1"/>
    <property type="molecule type" value="Genomic_DNA"/>
</dbReference>
<comment type="caution">
    <text evidence="3">The sequence shown here is derived from an EMBL/GenBank/DDBJ whole genome shotgun (WGS) entry which is preliminary data.</text>
</comment>
<organism evidence="3 4">
    <name type="scientific">Ditylenchus destructor</name>
    <dbReference type="NCBI Taxonomy" id="166010"/>
    <lineage>
        <taxon>Eukaryota</taxon>
        <taxon>Metazoa</taxon>
        <taxon>Ecdysozoa</taxon>
        <taxon>Nematoda</taxon>
        <taxon>Chromadorea</taxon>
        <taxon>Rhabditida</taxon>
        <taxon>Tylenchina</taxon>
        <taxon>Tylenchomorpha</taxon>
        <taxon>Sphaerularioidea</taxon>
        <taxon>Anguinidae</taxon>
        <taxon>Anguininae</taxon>
        <taxon>Ditylenchus</taxon>
    </lineage>
</organism>
<dbReference type="Proteomes" id="UP001201812">
    <property type="component" value="Unassembled WGS sequence"/>
</dbReference>
<dbReference type="PANTHER" id="PTHR15711">
    <property type="entry name" value="RAP GTPASE-ACTIVATING PROTEIN"/>
    <property type="match status" value="1"/>
</dbReference>
<accession>A0AAD4R3U0</accession>
<dbReference type="InterPro" id="IPR000331">
    <property type="entry name" value="Rap/Ran_GAP_dom"/>
</dbReference>
<dbReference type="Gene3D" id="3.40.50.11210">
    <property type="entry name" value="Rap/Ran-GAP"/>
    <property type="match status" value="1"/>
</dbReference>
<evidence type="ECO:0000259" key="2">
    <source>
        <dbReference type="PROSITE" id="PS50085"/>
    </source>
</evidence>
<gene>
    <name evidence="3" type="ORF">DdX_12253</name>
</gene>
<reference evidence="3" key="1">
    <citation type="submission" date="2022-01" db="EMBL/GenBank/DDBJ databases">
        <title>Genome Sequence Resource for Two Populations of Ditylenchus destructor, the Migratory Endoparasitic Phytonematode.</title>
        <authorList>
            <person name="Zhang H."/>
            <person name="Lin R."/>
            <person name="Xie B."/>
        </authorList>
    </citation>
    <scope>NUCLEOTIDE SEQUENCE</scope>
    <source>
        <strain evidence="3">BazhouSP</strain>
    </source>
</reference>
<dbReference type="PROSITE" id="PS50085">
    <property type="entry name" value="RAPGAP"/>
    <property type="match status" value="1"/>
</dbReference>
<dbReference type="InterPro" id="IPR035974">
    <property type="entry name" value="Rap/Ran-GAP_sf"/>
</dbReference>
<name>A0AAD4R3U0_9BILA</name>
<dbReference type="InterPro" id="IPR050989">
    <property type="entry name" value="Rap1_Ran_GAP"/>
</dbReference>
<evidence type="ECO:0000256" key="1">
    <source>
        <dbReference type="ARBA" id="ARBA00022468"/>
    </source>
</evidence>
<evidence type="ECO:0000313" key="4">
    <source>
        <dbReference type="Proteomes" id="UP001201812"/>
    </source>
</evidence>
<protein>
    <submittedName>
        <fullName evidence="3">Rap/ran-GAP domain-containing protein</fullName>
    </submittedName>
</protein>
<dbReference type="PANTHER" id="PTHR15711:SF22">
    <property type="entry name" value="RAP-GAP DOMAIN-CONTAINING PROTEIN"/>
    <property type="match status" value="1"/>
</dbReference>
<dbReference type="GO" id="GO:0005096">
    <property type="term" value="F:GTPase activator activity"/>
    <property type="evidence" value="ECO:0007669"/>
    <property type="project" value="UniProtKB-KW"/>
</dbReference>
<dbReference type="GO" id="GO:0005737">
    <property type="term" value="C:cytoplasm"/>
    <property type="evidence" value="ECO:0007669"/>
    <property type="project" value="TreeGrafter"/>
</dbReference>
<keyword evidence="4" id="KW-1185">Reference proteome</keyword>
<dbReference type="SUPFAM" id="SSF111347">
    <property type="entry name" value="Rap/Ran-GAP"/>
    <property type="match status" value="1"/>
</dbReference>
<dbReference type="AlphaFoldDB" id="A0AAD4R3U0"/>